<gene>
    <name evidence="2" type="ORF">SAMN05421842_11954</name>
</gene>
<sequence>MKLKKTLSIIMAATVAMFTISGCSEQTLNYSKELNNMAKWEATTSNFQGEVNVDVMGQSDKITVTGTSYIKGKTQGYMEFKFNDQAGKINIPELKMYIDNGVSYINKAYYESNFTSHGMSVPTGLANVQAEYIGINSGLDMAELTKMSTSPADALAKLSKSVFGDSNIDLPFVQNGREYTMNFDANQAIDLTSKTVKAISNNLDNINTTFKLGLNAEMLQSAKTAINDPAFDTQLNQAKTLLEGSTISTKETFSDNQYKADINMNLQIKDMGKITGKITSTSDKSEVKAVEIPTSKVMLTQDEFAKLMMPEKATLENQSSTK</sequence>
<keyword evidence="3" id="KW-1185">Reference proteome</keyword>
<proteinExistence type="predicted"/>
<protein>
    <recommendedName>
        <fullName evidence="4">Lipoprotein</fullName>
    </recommendedName>
</protein>
<accession>A0A1I1PID2</accession>
<keyword evidence="1" id="KW-0732">Signal</keyword>
<feature type="signal peptide" evidence="1">
    <location>
        <begin position="1"/>
        <end position="18"/>
    </location>
</feature>
<dbReference type="Proteomes" id="UP000199263">
    <property type="component" value="Unassembled WGS sequence"/>
</dbReference>
<dbReference type="AlphaFoldDB" id="A0A1I1PID2"/>
<dbReference type="OrthoDB" id="1896795at2"/>
<organism evidence="2 3">
    <name type="scientific">Clostridium uliginosum</name>
    <dbReference type="NCBI Taxonomy" id="119641"/>
    <lineage>
        <taxon>Bacteria</taxon>
        <taxon>Bacillati</taxon>
        <taxon>Bacillota</taxon>
        <taxon>Clostridia</taxon>
        <taxon>Eubacteriales</taxon>
        <taxon>Clostridiaceae</taxon>
        <taxon>Clostridium</taxon>
    </lineage>
</organism>
<dbReference type="RefSeq" id="WP_090092271.1">
    <property type="nucleotide sequence ID" value="NZ_FOMG01000019.1"/>
</dbReference>
<evidence type="ECO:0000313" key="3">
    <source>
        <dbReference type="Proteomes" id="UP000199263"/>
    </source>
</evidence>
<reference evidence="2 3" key="1">
    <citation type="submission" date="2016-10" db="EMBL/GenBank/DDBJ databases">
        <authorList>
            <person name="de Groot N.N."/>
        </authorList>
    </citation>
    <scope>NUCLEOTIDE SEQUENCE [LARGE SCALE GENOMIC DNA]</scope>
    <source>
        <strain evidence="2 3">DSM 12992</strain>
    </source>
</reference>
<feature type="chain" id="PRO_5039405941" description="Lipoprotein" evidence="1">
    <location>
        <begin position="19"/>
        <end position="322"/>
    </location>
</feature>
<evidence type="ECO:0008006" key="4">
    <source>
        <dbReference type="Google" id="ProtNLM"/>
    </source>
</evidence>
<dbReference type="EMBL" id="FOMG01000019">
    <property type="protein sequence ID" value="SFD09432.1"/>
    <property type="molecule type" value="Genomic_DNA"/>
</dbReference>
<evidence type="ECO:0000256" key="1">
    <source>
        <dbReference type="SAM" id="SignalP"/>
    </source>
</evidence>
<evidence type="ECO:0000313" key="2">
    <source>
        <dbReference type="EMBL" id="SFD09432.1"/>
    </source>
</evidence>
<name>A0A1I1PID2_9CLOT</name>
<dbReference type="PROSITE" id="PS51257">
    <property type="entry name" value="PROKAR_LIPOPROTEIN"/>
    <property type="match status" value="1"/>
</dbReference>